<dbReference type="EMBL" id="LWMH01000001">
    <property type="protein sequence ID" value="KZS47653.1"/>
    <property type="molecule type" value="Genomic_DNA"/>
</dbReference>
<comment type="caution">
    <text evidence="1">The sequence shown here is derived from an EMBL/GenBank/DDBJ whole genome shotgun (WGS) entry which is preliminary data.</text>
</comment>
<proteinExistence type="predicted"/>
<dbReference type="GeneID" id="97556901"/>
<dbReference type="STRING" id="59843.A3958_17265"/>
<dbReference type="RefSeq" id="WP_006209006.1">
    <property type="nucleotide sequence ID" value="NZ_CBCSBX010000009.1"/>
</dbReference>
<name>A0A163KYP7_9BACL</name>
<dbReference type="AlphaFoldDB" id="A0A163KYP7"/>
<sequence length="123" mass="12724">MAEKNILAYFKSPDQAQHAARKLQSLRVADMSIDRFGAYPGGELNQPMNPLTGNIASLSTLTLNADISGPGAGILGAADPSASGMSSGGQDGTEGRDILLTVVLDEGVFTQAMRIIEESGGMV</sequence>
<evidence type="ECO:0000313" key="2">
    <source>
        <dbReference type="Proteomes" id="UP000076796"/>
    </source>
</evidence>
<protein>
    <submittedName>
        <fullName evidence="1">Uncharacterized protein</fullName>
    </submittedName>
</protein>
<reference evidence="1" key="1">
    <citation type="journal article" date="2016" name="Genome Announc.">
        <title>Draft genomes of two strains of Paenibacillus glucanolyticus with capability to degrade lignocellulose.</title>
        <authorList>
            <person name="Mathews S.L."/>
            <person name="Pawlak J."/>
            <person name="Grunden A.M."/>
        </authorList>
    </citation>
    <scope>NUCLEOTIDE SEQUENCE [LARGE SCALE GENOMIC DNA]</scope>
    <source>
        <strain evidence="1">SLM1</strain>
    </source>
</reference>
<organism evidence="1 2">
    <name type="scientific">Paenibacillus glucanolyticus</name>
    <dbReference type="NCBI Taxonomy" id="59843"/>
    <lineage>
        <taxon>Bacteria</taxon>
        <taxon>Bacillati</taxon>
        <taxon>Bacillota</taxon>
        <taxon>Bacilli</taxon>
        <taxon>Bacillales</taxon>
        <taxon>Paenibacillaceae</taxon>
        <taxon>Paenibacillus</taxon>
    </lineage>
</organism>
<dbReference type="OrthoDB" id="2375806at2"/>
<dbReference type="KEGG" id="pglu:A3958_17265"/>
<dbReference type="Proteomes" id="UP000076796">
    <property type="component" value="Unassembled WGS sequence"/>
</dbReference>
<gene>
    <name evidence="1" type="ORF">AWU65_17850</name>
</gene>
<keyword evidence="2" id="KW-1185">Reference proteome</keyword>
<evidence type="ECO:0000313" key="1">
    <source>
        <dbReference type="EMBL" id="KZS47653.1"/>
    </source>
</evidence>
<accession>A0A163KYP7</accession>